<evidence type="ECO:0000313" key="2">
    <source>
        <dbReference type="EMBL" id="KAJ4333968.1"/>
    </source>
</evidence>
<evidence type="ECO:0000256" key="1">
    <source>
        <dbReference type="SAM" id="MobiDB-lite"/>
    </source>
</evidence>
<organism evidence="2 3">
    <name type="scientific">Didymella glomerata</name>
    <dbReference type="NCBI Taxonomy" id="749621"/>
    <lineage>
        <taxon>Eukaryota</taxon>
        <taxon>Fungi</taxon>
        <taxon>Dikarya</taxon>
        <taxon>Ascomycota</taxon>
        <taxon>Pezizomycotina</taxon>
        <taxon>Dothideomycetes</taxon>
        <taxon>Pleosporomycetidae</taxon>
        <taxon>Pleosporales</taxon>
        <taxon>Pleosporineae</taxon>
        <taxon>Didymellaceae</taxon>
        <taxon>Didymella</taxon>
    </lineage>
</organism>
<proteinExistence type="predicted"/>
<feature type="compositionally biased region" description="Acidic residues" evidence="1">
    <location>
        <begin position="74"/>
        <end position="89"/>
    </location>
</feature>
<feature type="compositionally biased region" description="Polar residues" evidence="1">
    <location>
        <begin position="16"/>
        <end position="28"/>
    </location>
</feature>
<dbReference type="EMBL" id="JAPEUV010000085">
    <property type="protein sequence ID" value="KAJ4333968.1"/>
    <property type="molecule type" value="Genomic_DNA"/>
</dbReference>
<accession>A0A9W8WVA1</accession>
<comment type="caution">
    <text evidence="2">The sequence shown here is derived from an EMBL/GenBank/DDBJ whole genome shotgun (WGS) entry which is preliminary data.</text>
</comment>
<feature type="compositionally biased region" description="Polar residues" evidence="1">
    <location>
        <begin position="118"/>
        <end position="128"/>
    </location>
</feature>
<feature type="region of interest" description="Disordered" evidence="1">
    <location>
        <begin position="1"/>
        <end position="130"/>
    </location>
</feature>
<protein>
    <submittedName>
        <fullName evidence="2">Uncharacterized protein</fullName>
    </submittedName>
</protein>
<keyword evidence="3" id="KW-1185">Reference proteome</keyword>
<gene>
    <name evidence="2" type="ORF">N0V87_007227</name>
</gene>
<dbReference type="Proteomes" id="UP001140562">
    <property type="component" value="Unassembled WGS sequence"/>
</dbReference>
<reference evidence="2" key="1">
    <citation type="submission" date="2022-10" db="EMBL/GenBank/DDBJ databases">
        <title>Tapping the CABI collections for fungal endophytes: first genome assemblies for Collariella, Neodidymelliopsis, Ascochyta clinopodiicola, Didymella pomorum, Didymosphaeria variabile, Neocosmospora piperis and Neocucurbitaria cava.</title>
        <authorList>
            <person name="Hill R."/>
        </authorList>
    </citation>
    <scope>NUCLEOTIDE SEQUENCE</scope>
    <source>
        <strain evidence="2">IMI 360193</strain>
    </source>
</reference>
<dbReference type="OrthoDB" id="3786670at2759"/>
<evidence type="ECO:0000313" key="3">
    <source>
        <dbReference type="Proteomes" id="UP001140562"/>
    </source>
</evidence>
<dbReference type="AlphaFoldDB" id="A0A9W8WVA1"/>
<name>A0A9W8WVA1_9PLEO</name>
<sequence length="350" mass="37922">MDGLHDVRTASPELVQKQNSAPASSKGTLKTDDASHSDSTCTPPPSDNGALGSDTTSTIADESASPKAVKPVADFDDDAVAGAGEDDMESPDRTLVDITDTTNGPITPQYYRHRRNFSVDSTSNTTRRSAPRTLRAQRNNNGGLLEFRASAAKPVDTTPTRAHGRNTSMTLTIPKIVSQVGGSQQIQVQAATPDKPSIAAQAELELQYKYRHIFIGTASLHDLLDTLDISTLTSTTKLAVMKAFVALASKEQRLYRRNSINPDDWDLVTRITSAVSDFDCITMARVRVGSITLQQFVDSIPFDSNDETSLLATVEGFKNASRMDAEQGRCGGSKAQVFRAWLLSQDRPEE</sequence>